<evidence type="ECO:0000256" key="1">
    <source>
        <dbReference type="SAM" id="SignalP"/>
    </source>
</evidence>
<dbReference type="AlphaFoldDB" id="Q0FJ36"/>
<feature type="chain" id="PRO_5004171727" description="Lipoprotein" evidence="1">
    <location>
        <begin position="22"/>
        <end position="519"/>
    </location>
</feature>
<evidence type="ECO:0000313" key="3">
    <source>
        <dbReference type="Proteomes" id="UP000006230"/>
    </source>
</evidence>
<dbReference type="eggNOG" id="ENOG5033PYX">
    <property type="taxonomic scope" value="Bacteria"/>
</dbReference>
<dbReference type="STRING" id="314265.R2601_27303"/>
<dbReference type="PROSITE" id="PS51257">
    <property type="entry name" value="PROKAR_LIPOPROTEIN"/>
    <property type="match status" value="1"/>
</dbReference>
<gene>
    <name evidence="2" type="ORF">R2601_27303</name>
</gene>
<accession>Q0FJ36</accession>
<reference evidence="2 3" key="1">
    <citation type="journal article" date="2010" name="J. Bacteriol.">
        <title>Genome sequences of Pelagibaca bermudensis HTCC2601T and Maritimibacter alkaliphilus HTCC2654T, the type strains of two marine Roseobacter genera.</title>
        <authorList>
            <person name="Thrash J.C."/>
            <person name="Cho J.C."/>
            <person name="Ferriera S."/>
            <person name="Johnson J."/>
            <person name="Vergin K.L."/>
            <person name="Giovannoni S.J."/>
        </authorList>
    </citation>
    <scope>NUCLEOTIDE SEQUENCE [LARGE SCALE GENOMIC DNA]</scope>
    <source>
        <strain evidence="3">DSM 26914 / JCM 13377 / KCTC 12554 / HTCC2601</strain>
    </source>
</reference>
<sequence>MRRLKAARSYVLVALSVLALAACNSTPEGVFEFEAVDLGSPVAPETYAGDVRFRITQSLDSRAGEVPFALYLGLSPAGETRLGLNALADLRGIQDALPERLSGPIDPSCNLGLTVDFSGSEADGDTLRAGASVRASLYRCKAKGTPDEQRGWRMISQTVDAAATLRGDLDGNCIRLSLTDLSLKPRGILGGLASLFGLTEKVRVAILEEAAVVLDAYPICPEPPAPISFFQPRFEALGIEEIGAGGVGAGLKGSADISADTLVDTLAWAGERAAGGADGLRFTDRTDGRVGLALQDAMAVGDTEIGYGIALQLSPVSTTRIGIEALLDLRDIQARLPDLLADRVVTDNCGGRIQIEGFDTEADGTAIIARASLEMESYDCVRSAPGTWERGALEETKQVDVRAHLSAELVDQCVVFRLLDLDRDPPGALGQIQTGSGRLAAARALVFEAIELVLEEAAICPELGPELSILEPHFDYGAPQEIGEGGAGIAMKGSIDLGPETVVELLALLQSEGLLPPAP</sequence>
<name>Q0FJ36_SALBH</name>
<protein>
    <recommendedName>
        <fullName evidence="4">Lipoprotein</fullName>
    </recommendedName>
</protein>
<keyword evidence="3" id="KW-1185">Reference proteome</keyword>
<feature type="signal peptide" evidence="1">
    <location>
        <begin position="1"/>
        <end position="21"/>
    </location>
</feature>
<evidence type="ECO:0000313" key="2">
    <source>
        <dbReference type="EMBL" id="EAU44222.1"/>
    </source>
</evidence>
<dbReference type="HOGENOM" id="CLU_524495_0_0_5"/>
<dbReference type="RefSeq" id="WP_007801335.1">
    <property type="nucleotide sequence ID" value="NZ_DS022276.1"/>
</dbReference>
<dbReference type="EMBL" id="AATQ01000052">
    <property type="protein sequence ID" value="EAU44222.1"/>
    <property type="molecule type" value="Genomic_DNA"/>
</dbReference>
<evidence type="ECO:0008006" key="4">
    <source>
        <dbReference type="Google" id="ProtNLM"/>
    </source>
</evidence>
<dbReference type="Proteomes" id="UP000006230">
    <property type="component" value="Unassembled WGS sequence"/>
</dbReference>
<keyword evidence="1" id="KW-0732">Signal</keyword>
<organism evidence="2 3">
    <name type="scientific">Salipiger bermudensis (strain DSM 26914 / JCM 13377 / KCTC 12554 / HTCC2601)</name>
    <name type="common">Pelagibaca bermudensis</name>
    <dbReference type="NCBI Taxonomy" id="314265"/>
    <lineage>
        <taxon>Bacteria</taxon>
        <taxon>Pseudomonadati</taxon>
        <taxon>Pseudomonadota</taxon>
        <taxon>Alphaproteobacteria</taxon>
        <taxon>Rhodobacterales</taxon>
        <taxon>Roseobacteraceae</taxon>
        <taxon>Salipiger</taxon>
    </lineage>
</organism>
<comment type="caution">
    <text evidence="2">The sequence shown here is derived from an EMBL/GenBank/DDBJ whole genome shotgun (WGS) entry which is preliminary data.</text>
</comment>
<proteinExistence type="predicted"/>
<dbReference type="OrthoDB" id="7815246at2"/>